<evidence type="ECO:0000313" key="5">
    <source>
        <dbReference type="Proteomes" id="UP000297597"/>
    </source>
</evidence>
<evidence type="ECO:0000259" key="3">
    <source>
        <dbReference type="PROSITE" id="PS50977"/>
    </source>
</evidence>
<keyword evidence="5" id="KW-1185">Reference proteome</keyword>
<dbReference type="SUPFAM" id="SSF48498">
    <property type="entry name" value="Tetracyclin repressor-like, C-terminal domain"/>
    <property type="match status" value="1"/>
</dbReference>
<dbReference type="Proteomes" id="UP000297597">
    <property type="component" value="Unassembled WGS sequence"/>
</dbReference>
<dbReference type="SUPFAM" id="SSF46689">
    <property type="entry name" value="Homeodomain-like"/>
    <property type="match status" value="1"/>
</dbReference>
<dbReference type="PROSITE" id="PS01081">
    <property type="entry name" value="HTH_TETR_1"/>
    <property type="match status" value="1"/>
</dbReference>
<dbReference type="PROSITE" id="PS50977">
    <property type="entry name" value="HTH_TETR_2"/>
    <property type="match status" value="1"/>
</dbReference>
<comment type="caution">
    <text evidence="4">The sequence shown here is derived from an EMBL/GenBank/DDBJ whole genome shotgun (WGS) entry which is preliminary data.</text>
</comment>
<dbReference type="EMBL" id="QFFZ01000042">
    <property type="protein sequence ID" value="TEB09630.1"/>
    <property type="molecule type" value="Genomic_DNA"/>
</dbReference>
<dbReference type="InterPro" id="IPR009057">
    <property type="entry name" value="Homeodomain-like_sf"/>
</dbReference>
<dbReference type="PRINTS" id="PR00455">
    <property type="entry name" value="HTHTETR"/>
</dbReference>
<accession>A0A4Y7RLK7</accession>
<dbReference type="AlphaFoldDB" id="A0A4Y7RLK7"/>
<sequence length="194" mass="22405">MDYRERIIKAYREQAASRGVSKVTMDDLVAATGISKRTIYRYFRSKEEIINAVLDDLIAGIALKIQAVFGSADKPLDKIINMLGELTRNIRVIEPQFLYDLQKYYPHLWEKIERFRSQRIQQVFEALLAGGEQNFLRQVHPKIFTTALLASIRSVVNPVFIVENQLILEEAIQSLFSIFLYGIVEAEHQQELKS</sequence>
<feature type="DNA-binding region" description="H-T-H motif" evidence="2">
    <location>
        <begin position="24"/>
        <end position="43"/>
    </location>
</feature>
<dbReference type="Gene3D" id="1.10.10.60">
    <property type="entry name" value="Homeodomain-like"/>
    <property type="match status" value="1"/>
</dbReference>
<evidence type="ECO:0000313" key="4">
    <source>
        <dbReference type="EMBL" id="TEB09630.1"/>
    </source>
</evidence>
<dbReference type="InterPro" id="IPR036271">
    <property type="entry name" value="Tet_transcr_reg_TetR-rel_C_sf"/>
</dbReference>
<protein>
    <submittedName>
        <fullName evidence="4">HTH-type transcriptional repressor KstR2</fullName>
    </submittedName>
</protein>
<dbReference type="GO" id="GO:0003677">
    <property type="term" value="F:DNA binding"/>
    <property type="evidence" value="ECO:0007669"/>
    <property type="project" value="UniProtKB-UniRule"/>
</dbReference>
<dbReference type="RefSeq" id="WP_134214776.1">
    <property type="nucleotide sequence ID" value="NZ_QFFZ01000042.1"/>
</dbReference>
<dbReference type="InterPro" id="IPR001647">
    <property type="entry name" value="HTH_TetR"/>
</dbReference>
<reference evidence="4 5" key="1">
    <citation type="journal article" date="2018" name="Environ. Microbiol.">
        <title>Novel energy conservation strategies and behaviour of Pelotomaculum schinkii driving syntrophic propionate catabolism.</title>
        <authorList>
            <person name="Hidalgo-Ahumada C.A.P."/>
            <person name="Nobu M.K."/>
            <person name="Narihiro T."/>
            <person name="Tamaki H."/>
            <person name="Liu W.T."/>
            <person name="Kamagata Y."/>
            <person name="Stams A.J.M."/>
            <person name="Imachi H."/>
            <person name="Sousa D.Z."/>
        </authorList>
    </citation>
    <scope>NUCLEOTIDE SEQUENCE [LARGE SCALE GENOMIC DNA]</scope>
    <source>
        <strain evidence="4 5">MGP</strain>
    </source>
</reference>
<dbReference type="InterPro" id="IPR023772">
    <property type="entry name" value="DNA-bd_HTH_TetR-type_CS"/>
</dbReference>
<dbReference type="Gene3D" id="1.10.357.10">
    <property type="entry name" value="Tetracycline Repressor, domain 2"/>
    <property type="match status" value="1"/>
</dbReference>
<name>A0A4Y7RLK7_9FIRM</name>
<dbReference type="PANTHER" id="PTHR43479">
    <property type="entry name" value="ACREF/ENVCD OPERON REPRESSOR-RELATED"/>
    <property type="match status" value="1"/>
</dbReference>
<dbReference type="InterPro" id="IPR050624">
    <property type="entry name" value="HTH-type_Tx_Regulator"/>
</dbReference>
<organism evidence="4 5">
    <name type="scientific">Pelotomaculum propionicicum</name>
    <dbReference type="NCBI Taxonomy" id="258475"/>
    <lineage>
        <taxon>Bacteria</taxon>
        <taxon>Bacillati</taxon>
        <taxon>Bacillota</taxon>
        <taxon>Clostridia</taxon>
        <taxon>Eubacteriales</taxon>
        <taxon>Desulfotomaculaceae</taxon>
        <taxon>Pelotomaculum</taxon>
    </lineage>
</organism>
<evidence type="ECO:0000256" key="1">
    <source>
        <dbReference type="ARBA" id="ARBA00023125"/>
    </source>
</evidence>
<dbReference type="Pfam" id="PF00440">
    <property type="entry name" value="TetR_N"/>
    <property type="match status" value="1"/>
</dbReference>
<gene>
    <name evidence="4" type="primary">kstR2_2</name>
    <name evidence="4" type="ORF">Pmgp_02999</name>
</gene>
<dbReference type="OrthoDB" id="9812134at2"/>
<evidence type="ECO:0000256" key="2">
    <source>
        <dbReference type="PROSITE-ProRule" id="PRU00335"/>
    </source>
</evidence>
<keyword evidence="1 2" id="KW-0238">DNA-binding</keyword>
<proteinExistence type="predicted"/>
<dbReference type="PANTHER" id="PTHR43479:SF11">
    <property type="entry name" value="ACREF_ENVCD OPERON REPRESSOR-RELATED"/>
    <property type="match status" value="1"/>
</dbReference>
<feature type="domain" description="HTH tetR-type" evidence="3">
    <location>
        <begin position="1"/>
        <end position="61"/>
    </location>
</feature>